<comment type="caution">
    <text evidence="2">The sequence shown here is derived from an EMBL/GenBank/DDBJ whole genome shotgun (WGS) entry which is preliminary data.</text>
</comment>
<gene>
    <name evidence="2" type="ORF">B0H15DRAFT_654081</name>
</gene>
<keyword evidence="3" id="KW-1185">Reference proteome</keyword>
<proteinExistence type="predicted"/>
<evidence type="ECO:0000313" key="3">
    <source>
        <dbReference type="Proteomes" id="UP001222325"/>
    </source>
</evidence>
<evidence type="ECO:0000313" key="2">
    <source>
        <dbReference type="EMBL" id="KAJ7075555.1"/>
    </source>
</evidence>
<organism evidence="2 3">
    <name type="scientific">Mycena belliarum</name>
    <dbReference type="NCBI Taxonomy" id="1033014"/>
    <lineage>
        <taxon>Eukaryota</taxon>
        <taxon>Fungi</taxon>
        <taxon>Dikarya</taxon>
        <taxon>Basidiomycota</taxon>
        <taxon>Agaricomycotina</taxon>
        <taxon>Agaricomycetes</taxon>
        <taxon>Agaricomycetidae</taxon>
        <taxon>Agaricales</taxon>
        <taxon>Marasmiineae</taxon>
        <taxon>Mycenaceae</taxon>
        <taxon>Mycena</taxon>
    </lineage>
</organism>
<dbReference type="Proteomes" id="UP001222325">
    <property type="component" value="Unassembled WGS sequence"/>
</dbReference>
<sequence length="210" mass="22861">MFLCRRLFRAATILHAHTDATMRPPLDVRSGLRTPRSYGQDRRDRPAGESKLIRECSPPATPFRTTNGALRVLLVHPLVGYRLRPIIHGSLLPALRCRRACLCLCFKLPAVFSASGANACGSQHSLRRTLGLHFTHFRVPSSIASGAKGVQVARRHASVARSISRTQTAMLLHSARCLKISLIEGSNGPGVGDGVVCGESGFFVSYLVKH</sequence>
<accession>A0AAD6TTB3</accession>
<name>A0AAD6TTB3_9AGAR</name>
<feature type="compositionally biased region" description="Basic and acidic residues" evidence="1">
    <location>
        <begin position="39"/>
        <end position="51"/>
    </location>
</feature>
<evidence type="ECO:0000256" key="1">
    <source>
        <dbReference type="SAM" id="MobiDB-lite"/>
    </source>
</evidence>
<reference evidence="2" key="1">
    <citation type="submission" date="2023-03" db="EMBL/GenBank/DDBJ databases">
        <title>Massive genome expansion in bonnet fungi (Mycena s.s.) driven by repeated elements and novel gene families across ecological guilds.</title>
        <authorList>
            <consortium name="Lawrence Berkeley National Laboratory"/>
            <person name="Harder C.B."/>
            <person name="Miyauchi S."/>
            <person name="Viragh M."/>
            <person name="Kuo A."/>
            <person name="Thoen E."/>
            <person name="Andreopoulos B."/>
            <person name="Lu D."/>
            <person name="Skrede I."/>
            <person name="Drula E."/>
            <person name="Henrissat B."/>
            <person name="Morin E."/>
            <person name="Kohler A."/>
            <person name="Barry K."/>
            <person name="LaButti K."/>
            <person name="Morin E."/>
            <person name="Salamov A."/>
            <person name="Lipzen A."/>
            <person name="Mereny Z."/>
            <person name="Hegedus B."/>
            <person name="Baldrian P."/>
            <person name="Stursova M."/>
            <person name="Weitz H."/>
            <person name="Taylor A."/>
            <person name="Grigoriev I.V."/>
            <person name="Nagy L.G."/>
            <person name="Martin F."/>
            <person name="Kauserud H."/>
        </authorList>
    </citation>
    <scope>NUCLEOTIDE SEQUENCE</scope>
    <source>
        <strain evidence="2">CBHHK173m</strain>
    </source>
</reference>
<dbReference type="EMBL" id="JARJCN010000093">
    <property type="protein sequence ID" value="KAJ7075555.1"/>
    <property type="molecule type" value="Genomic_DNA"/>
</dbReference>
<protein>
    <submittedName>
        <fullName evidence="2">Uncharacterized protein</fullName>
    </submittedName>
</protein>
<dbReference type="AlphaFoldDB" id="A0AAD6TTB3"/>
<feature type="region of interest" description="Disordered" evidence="1">
    <location>
        <begin position="25"/>
        <end position="51"/>
    </location>
</feature>